<name>M3G2R9_9LEPT</name>
<dbReference type="EMBL" id="AHOR02000061">
    <property type="protein sequence ID" value="EMF80239.1"/>
    <property type="molecule type" value="Genomic_DNA"/>
</dbReference>
<evidence type="ECO:0000313" key="2">
    <source>
        <dbReference type="Proteomes" id="UP000011770"/>
    </source>
</evidence>
<dbReference type="Proteomes" id="UP000011770">
    <property type="component" value="Unassembled WGS sequence"/>
</dbReference>
<organism evidence="1 2">
    <name type="scientific">Leptospira weilii serovar Topaz str. LT2116</name>
    <dbReference type="NCBI Taxonomy" id="1088540"/>
    <lineage>
        <taxon>Bacteria</taxon>
        <taxon>Pseudomonadati</taxon>
        <taxon>Spirochaetota</taxon>
        <taxon>Spirochaetia</taxon>
        <taxon>Leptospirales</taxon>
        <taxon>Leptospiraceae</taxon>
        <taxon>Leptospira</taxon>
    </lineage>
</organism>
<protein>
    <submittedName>
        <fullName evidence="1">Uncharacterized protein</fullName>
    </submittedName>
</protein>
<comment type="caution">
    <text evidence="1">The sequence shown here is derived from an EMBL/GenBank/DDBJ whole genome shotgun (WGS) entry which is preliminary data.</text>
</comment>
<gene>
    <name evidence="1" type="ORF">LEP1GSC188_2531</name>
</gene>
<sequence>MESVLFVPTNFHRKNLLVSDLKSISSKNSVYFALRFRSGDGRSSRVFQARSQKGYHFILKTRYGSGLFTGKGTILPIQIPKKLAQTLSRSRNYK</sequence>
<proteinExistence type="predicted"/>
<dbReference type="AlphaFoldDB" id="M3G2R9"/>
<accession>M3G2R9</accession>
<evidence type="ECO:0000313" key="1">
    <source>
        <dbReference type="EMBL" id="EMF80239.1"/>
    </source>
</evidence>
<reference evidence="1 2" key="1">
    <citation type="submission" date="2013-01" db="EMBL/GenBank/DDBJ databases">
        <authorList>
            <person name="Harkins D.M."/>
            <person name="Durkin A.S."/>
            <person name="Brinkac L.M."/>
            <person name="Haft D.H."/>
            <person name="Selengut J.D."/>
            <person name="Sanka R."/>
            <person name="DePew J."/>
            <person name="Purushe J."/>
            <person name="Tulsiani S.M."/>
            <person name="Graham G.C."/>
            <person name="Burns M.-A."/>
            <person name="Dohnt M.F."/>
            <person name="Smythe L.D."/>
            <person name="McKay D.B."/>
            <person name="Craig S.B."/>
            <person name="Vinetz J.M."/>
            <person name="Sutton G.G."/>
            <person name="Nierman W.C."/>
            <person name="Fouts D.E."/>
        </authorList>
    </citation>
    <scope>NUCLEOTIDE SEQUENCE [LARGE SCALE GENOMIC DNA]</scope>
    <source>
        <strain evidence="1 2">LT2116</strain>
    </source>
</reference>